<gene>
    <name evidence="1" type="ORF">HIM_12055</name>
</gene>
<dbReference type="EMBL" id="KQ030864">
    <property type="protein sequence ID" value="KJZ68559.1"/>
    <property type="molecule type" value="Genomic_DNA"/>
</dbReference>
<evidence type="ECO:0000313" key="1">
    <source>
        <dbReference type="EMBL" id="KJZ68559.1"/>
    </source>
</evidence>
<keyword evidence="2" id="KW-1185">Reference proteome</keyword>
<organism evidence="1 2">
    <name type="scientific">Hirsutella minnesotensis 3608</name>
    <dbReference type="NCBI Taxonomy" id="1043627"/>
    <lineage>
        <taxon>Eukaryota</taxon>
        <taxon>Fungi</taxon>
        <taxon>Dikarya</taxon>
        <taxon>Ascomycota</taxon>
        <taxon>Pezizomycotina</taxon>
        <taxon>Sordariomycetes</taxon>
        <taxon>Hypocreomycetidae</taxon>
        <taxon>Hypocreales</taxon>
        <taxon>Ophiocordycipitaceae</taxon>
        <taxon>Hirsutella</taxon>
    </lineage>
</organism>
<dbReference type="Proteomes" id="UP000054481">
    <property type="component" value="Unassembled WGS sequence"/>
</dbReference>
<evidence type="ECO:0000313" key="2">
    <source>
        <dbReference type="Proteomes" id="UP000054481"/>
    </source>
</evidence>
<proteinExistence type="predicted"/>
<sequence>MSMASLASIVTATTPRSFADMLVTAFPLGATMSYMSAFEVLYVCAKMNMLKNEITSTTAKKYVYMGLMKEAATLKSGSMTINMLQKPPEPVRHVEEAQVDEVQAKVEENSKIETKDDFANTWLAAPVEKKDKKKKGKQKKQLILSELSVVEEPKVSYIEPREVECISVDEKEPVALDDWDFTNRTAVDGWKY</sequence>
<accession>A0A0F8A0H8</accession>
<name>A0A0F8A0H8_9HYPO</name>
<protein>
    <submittedName>
        <fullName evidence="1">Uncharacterized protein</fullName>
    </submittedName>
</protein>
<reference evidence="1 2" key="1">
    <citation type="journal article" date="2014" name="Genome Biol. Evol.">
        <title>Comparative genomics and transcriptomics analyses reveal divergent lifestyle features of nematode endoparasitic fungus Hirsutella minnesotensis.</title>
        <authorList>
            <person name="Lai Y."/>
            <person name="Liu K."/>
            <person name="Zhang X."/>
            <person name="Zhang X."/>
            <person name="Li K."/>
            <person name="Wang N."/>
            <person name="Shu C."/>
            <person name="Wu Y."/>
            <person name="Wang C."/>
            <person name="Bushley K.E."/>
            <person name="Xiang M."/>
            <person name="Liu X."/>
        </authorList>
    </citation>
    <scope>NUCLEOTIDE SEQUENCE [LARGE SCALE GENOMIC DNA]</scope>
    <source>
        <strain evidence="1 2">3608</strain>
    </source>
</reference>
<dbReference type="AlphaFoldDB" id="A0A0F8A0H8"/>